<dbReference type="InterPro" id="IPR025164">
    <property type="entry name" value="Toastrack_DUF4097"/>
</dbReference>
<organism evidence="2 3">
    <name type="scientific">Streptomyces griseocarneus</name>
    <dbReference type="NCBI Taxonomy" id="51201"/>
    <lineage>
        <taxon>Bacteria</taxon>
        <taxon>Bacillati</taxon>
        <taxon>Actinomycetota</taxon>
        <taxon>Actinomycetes</taxon>
        <taxon>Kitasatosporales</taxon>
        <taxon>Streptomycetaceae</taxon>
        <taxon>Streptomyces</taxon>
    </lineage>
</organism>
<name>A0ABX7RSY9_9ACTN</name>
<protein>
    <submittedName>
        <fullName evidence="2">DUF4097 family beta strand repeat protein</fullName>
    </submittedName>
</protein>
<evidence type="ECO:0000313" key="3">
    <source>
        <dbReference type="Proteomes" id="UP000671836"/>
    </source>
</evidence>
<dbReference type="RefSeq" id="WP_207555306.1">
    <property type="nucleotide sequence ID" value="NZ_CP071595.1"/>
</dbReference>
<dbReference type="EMBL" id="CP071595">
    <property type="protein sequence ID" value="QSY49838.1"/>
    <property type="molecule type" value="Genomic_DNA"/>
</dbReference>
<feature type="domain" description="DUF4097" evidence="1">
    <location>
        <begin position="7"/>
        <end position="241"/>
    </location>
</feature>
<reference evidence="2 3" key="1">
    <citation type="submission" date="2021-03" db="EMBL/GenBank/DDBJ databases">
        <title>Streptomyces strains.</title>
        <authorList>
            <person name="Lund M.B."/>
            <person name="Toerring T."/>
        </authorList>
    </citation>
    <scope>NUCLEOTIDE SEQUENCE [LARGE SCALE GENOMIC DNA]</scope>
    <source>
        <strain evidence="2 3">KCC S-1010</strain>
    </source>
</reference>
<evidence type="ECO:0000313" key="2">
    <source>
        <dbReference type="EMBL" id="QSY49838.1"/>
    </source>
</evidence>
<dbReference type="Pfam" id="PF13349">
    <property type="entry name" value="DUF4097"/>
    <property type="match status" value="1"/>
</dbReference>
<evidence type="ECO:0000259" key="1">
    <source>
        <dbReference type="Pfam" id="PF13349"/>
    </source>
</evidence>
<proteinExistence type="predicted"/>
<dbReference type="Proteomes" id="UP000671836">
    <property type="component" value="Chromosome"/>
</dbReference>
<gene>
    <name evidence="2" type="ORF">J3S04_01635</name>
</gene>
<keyword evidence="3" id="KW-1185">Reference proteome</keyword>
<accession>A0ABX7RSY9</accession>
<sequence>MLSVLETQRSFSLVRNDEPKESTMQKFATTAPIAAILDIPAGRIQFIAADRADATVEVRPADASKGRDVKAAERIEVAYADGVLRIQALEAKNRLLGNPGSVEVTVQLPAGSRIEAKAATAELRGVGRLGDVTFEAAHGTIKLDETEGTHLALQAGDITVGRLRGTAQISTQKGDLHIAEATYGTITLRTEHGEISVGAARGVSASLDAGTAYGRIHNTLKNTDGTADVTIHATTSYGNITARSL</sequence>